<feature type="compositionally biased region" description="Low complexity" evidence="7">
    <location>
        <begin position="12"/>
        <end position="39"/>
    </location>
</feature>
<comment type="function">
    <text evidence="1">Highly specific phosphatase involved in the metabolism of ADP-ribose 1''-phosphate (Appr1p) which is produced as a consequence of tRNA splicing.</text>
</comment>
<dbReference type="Gene3D" id="3.40.220.10">
    <property type="entry name" value="Leucine Aminopeptidase, subunit E, domain 1"/>
    <property type="match status" value="1"/>
</dbReference>
<feature type="compositionally biased region" description="Polar residues" evidence="7">
    <location>
        <begin position="1"/>
        <end position="11"/>
    </location>
</feature>
<evidence type="ECO:0000256" key="7">
    <source>
        <dbReference type="SAM" id="MobiDB-lite"/>
    </source>
</evidence>
<dbReference type="PROSITE" id="PS51154">
    <property type="entry name" value="MACRO"/>
    <property type="match status" value="1"/>
</dbReference>
<dbReference type="PANTHER" id="PTHR12521:SF0">
    <property type="entry name" value="ADP-RIBOSE GLYCOHYDROLASE OARD1"/>
    <property type="match status" value="1"/>
</dbReference>
<evidence type="ECO:0000313" key="9">
    <source>
        <dbReference type="EMBL" id="EMF09671.1"/>
    </source>
</evidence>
<keyword evidence="5" id="KW-0378">Hydrolase</keyword>
<name>N1QDQ8_SPHMS</name>
<dbReference type="GO" id="GO:0140291">
    <property type="term" value="P:peptidyl-glutamate ADP-deribosylation"/>
    <property type="evidence" value="ECO:0007669"/>
    <property type="project" value="TreeGrafter"/>
</dbReference>
<evidence type="ECO:0000256" key="3">
    <source>
        <dbReference type="ARBA" id="ARBA00012983"/>
    </source>
</evidence>
<evidence type="ECO:0000256" key="2">
    <source>
        <dbReference type="ARBA" id="ARBA00006575"/>
    </source>
</evidence>
<protein>
    <recommendedName>
        <fullName evidence="4">ADP-ribose 1''-phosphate phosphatase</fullName>
        <ecNumber evidence="3">3.1.3.84</ecNumber>
    </recommendedName>
</protein>
<gene>
    <name evidence="9" type="ORF">SEPMUDRAFT_151607</name>
</gene>
<sequence length="210" mass="22750">MSASFRLSQEVSKSQPDPSSSNSPGQQQQHASSSTDSTSSITLVESINDIFNAPPNTLIIHACNTKGSWGGGIAKAFKGKYPAAFEVYKTHCQRNGGELVGQALLIPPHKEAGEEHFVGCLFTSVSKGREADSPAKILSATGPAMRHLLRQVQEHNTTHPGEEVSEVRMCKINSGLFKVPWEKTKDVLQAIPTEPDGIRQIKVISRSEDD</sequence>
<dbReference type="SMART" id="SM00506">
    <property type="entry name" value="A1pp"/>
    <property type="match status" value="1"/>
</dbReference>
<dbReference type="AlphaFoldDB" id="N1QDQ8"/>
<reference evidence="9 10" key="1">
    <citation type="journal article" date="2012" name="PLoS Pathog.">
        <title>Diverse lifestyles and strategies of plant pathogenesis encoded in the genomes of eighteen Dothideomycetes fungi.</title>
        <authorList>
            <person name="Ohm R.A."/>
            <person name="Feau N."/>
            <person name="Henrissat B."/>
            <person name="Schoch C.L."/>
            <person name="Horwitz B.A."/>
            <person name="Barry K.W."/>
            <person name="Condon B.J."/>
            <person name="Copeland A.C."/>
            <person name="Dhillon B."/>
            <person name="Glaser F."/>
            <person name="Hesse C.N."/>
            <person name="Kosti I."/>
            <person name="LaButti K."/>
            <person name="Lindquist E.A."/>
            <person name="Lucas S."/>
            <person name="Salamov A.A."/>
            <person name="Bradshaw R.E."/>
            <person name="Ciuffetti L."/>
            <person name="Hamelin R.C."/>
            <person name="Kema G.H.J."/>
            <person name="Lawrence C."/>
            <person name="Scott J.A."/>
            <person name="Spatafora J.W."/>
            <person name="Turgeon B.G."/>
            <person name="de Wit P.J.G.M."/>
            <person name="Zhong S."/>
            <person name="Goodwin S.B."/>
            <person name="Grigoriev I.V."/>
        </authorList>
    </citation>
    <scope>NUCLEOTIDE SEQUENCE [LARGE SCALE GENOMIC DNA]</scope>
    <source>
        <strain evidence="9 10">SO2202</strain>
    </source>
</reference>
<organism evidence="9 10">
    <name type="scientific">Sphaerulina musiva (strain SO2202)</name>
    <name type="common">Poplar stem canker fungus</name>
    <name type="synonym">Septoria musiva</name>
    <dbReference type="NCBI Taxonomy" id="692275"/>
    <lineage>
        <taxon>Eukaryota</taxon>
        <taxon>Fungi</taxon>
        <taxon>Dikarya</taxon>
        <taxon>Ascomycota</taxon>
        <taxon>Pezizomycotina</taxon>
        <taxon>Dothideomycetes</taxon>
        <taxon>Dothideomycetidae</taxon>
        <taxon>Mycosphaerellales</taxon>
        <taxon>Mycosphaerellaceae</taxon>
        <taxon>Sphaerulina</taxon>
    </lineage>
</organism>
<dbReference type="CDD" id="cd02901">
    <property type="entry name" value="Macro_Poa1p-like"/>
    <property type="match status" value="1"/>
</dbReference>
<dbReference type="RefSeq" id="XP_016757792.1">
    <property type="nucleotide sequence ID" value="XM_016906923.1"/>
</dbReference>
<dbReference type="PANTHER" id="PTHR12521">
    <property type="entry name" value="PROTEIN C6ORF130"/>
    <property type="match status" value="1"/>
</dbReference>
<dbReference type="OrthoDB" id="2155246at2759"/>
<evidence type="ECO:0000259" key="8">
    <source>
        <dbReference type="PROSITE" id="PS51154"/>
    </source>
</evidence>
<evidence type="ECO:0000256" key="1">
    <source>
        <dbReference type="ARBA" id="ARBA00002432"/>
    </source>
</evidence>
<evidence type="ECO:0000256" key="5">
    <source>
        <dbReference type="ARBA" id="ARBA00022912"/>
    </source>
</evidence>
<evidence type="ECO:0000256" key="4">
    <source>
        <dbReference type="ARBA" id="ARBA00019744"/>
    </source>
</evidence>
<dbReference type="SUPFAM" id="SSF52949">
    <property type="entry name" value="Macro domain-like"/>
    <property type="match status" value="1"/>
</dbReference>
<dbReference type="STRING" id="692275.N1QDQ8"/>
<dbReference type="EC" id="3.1.3.84" evidence="3"/>
<proteinExistence type="inferred from homology"/>
<dbReference type="EMBL" id="KB456269">
    <property type="protein sequence ID" value="EMF09671.1"/>
    <property type="molecule type" value="Genomic_DNA"/>
</dbReference>
<dbReference type="InterPro" id="IPR043472">
    <property type="entry name" value="Macro_dom-like"/>
</dbReference>
<dbReference type="InterPro" id="IPR050892">
    <property type="entry name" value="ADP-ribose_metab_enzymes"/>
</dbReference>
<accession>N1QDQ8</accession>
<dbReference type="Proteomes" id="UP000016931">
    <property type="component" value="Unassembled WGS sequence"/>
</dbReference>
<dbReference type="InterPro" id="IPR002589">
    <property type="entry name" value="Macro_dom"/>
</dbReference>
<comment type="similarity">
    <text evidence="2">Belongs to the POA1 family.</text>
</comment>
<dbReference type="GeneID" id="27904060"/>
<keyword evidence="10" id="KW-1185">Reference proteome</keyword>
<evidence type="ECO:0000313" key="10">
    <source>
        <dbReference type="Proteomes" id="UP000016931"/>
    </source>
</evidence>
<dbReference type="eggNOG" id="ENOG502S60W">
    <property type="taxonomic scope" value="Eukaryota"/>
</dbReference>
<dbReference type="Pfam" id="PF01661">
    <property type="entry name" value="Macro"/>
    <property type="match status" value="1"/>
</dbReference>
<feature type="domain" description="Macro" evidence="8">
    <location>
        <begin position="30"/>
        <end position="210"/>
    </location>
</feature>
<evidence type="ECO:0000256" key="6">
    <source>
        <dbReference type="ARBA" id="ARBA00034427"/>
    </source>
</evidence>
<comment type="catalytic activity">
    <reaction evidence="6">
        <text>ADP-alpha-D-ribose 1''-phosphate + H2O = ADP-D-ribose + phosphate</text>
        <dbReference type="Rhea" id="RHEA:25029"/>
        <dbReference type="ChEBI" id="CHEBI:15377"/>
        <dbReference type="ChEBI" id="CHEBI:43474"/>
        <dbReference type="ChEBI" id="CHEBI:57967"/>
        <dbReference type="ChEBI" id="CHEBI:58753"/>
        <dbReference type="EC" id="3.1.3.84"/>
    </reaction>
</comment>
<dbReference type="OMA" id="CQGSWGK"/>
<dbReference type="GO" id="GO:0004721">
    <property type="term" value="F:phosphoprotein phosphatase activity"/>
    <property type="evidence" value="ECO:0007669"/>
    <property type="project" value="UniProtKB-KW"/>
</dbReference>
<dbReference type="HOGENOM" id="CLU_054419_1_1_1"/>
<keyword evidence="5" id="KW-0904">Protein phosphatase</keyword>
<feature type="region of interest" description="Disordered" evidence="7">
    <location>
        <begin position="1"/>
        <end position="39"/>
    </location>
</feature>